<dbReference type="EMBL" id="PDXJ01000026">
    <property type="protein sequence ID" value="TND51816.1"/>
    <property type="molecule type" value="Genomic_DNA"/>
</dbReference>
<name>A0AAX2UPD7_AERVE</name>
<dbReference type="Gene3D" id="1.10.3420.10">
    <property type="entry name" value="putative ntp pyrophosphohydrolase like domain"/>
    <property type="match status" value="1"/>
</dbReference>
<dbReference type="RefSeq" id="WP_139495267.1">
    <property type="nucleotide sequence ID" value="NZ_CAWORL010000019.1"/>
</dbReference>
<comment type="caution">
    <text evidence="1">The sequence shown here is derived from an EMBL/GenBank/DDBJ whole genome shotgun (WGS) entry which is preliminary data.</text>
</comment>
<evidence type="ECO:0000313" key="1">
    <source>
        <dbReference type="EMBL" id="TND51816.1"/>
    </source>
</evidence>
<proteinExistence type="predicted"/>
<reference evidence="1" key="1">
    <citation type="submission" date="2017-10" db="EMBL/GenBank/DDBJ databases">
        <authorList>
            <person name="Colston S.M."/>
            <person name="Graf J."/>
        </authorList>
    </citation>
    <scope>NUCLEOTIDE SEQUENCE</scope>
    <source>
        <strain evidence="1">BAQ071013-135</strain>
    </source>
</reference>
<dbReference type="InterPro" id="IPR021130">
    <property type="entry name" value="PRib-ATP_PPHydrolase-like"/>
</dbReference>
<organism evidence="1 2">
    <name type="scientific">Aeromonas veronii</name>
    <dbReference type="NCBI Taxonomy" id="654"/>
    <lineage>
        <taxon>Bacteria</taxon>
        <taxon>Pseudomonadati</taxon>
        <taxon>Pseudomonadota</taxon>
        <taxon>Gammaproteobacteria</taxon>
        <taxon>Aeromonadales</taxon>
        <taxon>Aeromonadaceae</taxon>
        <taxon>Aeromonas</taxon>
    </lineage>
</organism>
<dbReference type="InterPro" id="IPR023292">
    <property type="entry name" value="NTP_PyroPHydrolase-like_dom_sf"/>
</dbReference>
<dbReference type="Proteomes" id="UP000796104">
    <property type="component" value="Unassembled WGS sequence"/>
</dbReference>
<accession>A0AAX2UPD7</accession>
<sequence>MNKLTNFQMTTHFNSVLGQGVAQTPIVPSLGQCRLRLAMIKEESQTELSKAFDSRDLLQIADAIGDSLVTVYGAANDCGLDADAIMEQVYLSNMSKLCDTEQDAVFAVEQYRLGNGFHGKTTPINAMYRESSIPGKYVVFDGETGKTLKGPSFFEPNLEHVVFPEGRPADPFAQLRTVAESIGVRGEALWQFQSVLDQISVAMSASDQAVPMQAKEAEVVEEVEAVE</sequence>
<dbReference type="AlphaFoldDB" id="A0AAX2UPD7"/>
<evidence type="ECO:0008006" key="3">
    <source>
        <dbReference type="Google" id="ProtNLM"/>
    </source>
</evidence>
<evidence type="ECO:0000313" key="2">
    <source>
        <dbReference type="Proteomes" id="UP000796104"/>
    </source>
</evidence>
<gene>
    <name evidence="1" type="ORF">CF123_18275</name>
</gene>
<dbReference type="CDD" id="cd11530">
    <property type="entry name" value="NTP-PPase_DR2231_like"/>
    <property type="match status" value="1"/>
</dbReference>
<dbReference type="InterPro" id="IPR033653">
    <property type="entry name" value="NTP-PPase_DR2231-like"/>
</dbReference>
<dbReference type="Pfam" id="PF01503">
    <property type="entry name" value="PRA-PH"/>
    <property type="match status" value="1"/>
</dbReference>
<reference evidence="1" key="2">
    <citation type="journal article" date="2019" name="PLoS ONE">
        <title>Identification and characterization of putative Aeromonas spp. T3SS effectors.</title>
        <authorList>
            <person name="Rangel L.T."/>
            <person name="Marden J."/>
            <person name="Colston S."/>
            <person name="Setubal J.C."/>
            <person name="Graf J."/>
            <person name="Gogarten J.P."/>
        </authorList>
    </citation>
    <scope>NUCLEOTIDE SEQUENCE</scope>
    <source>
        <strain evidence="1">BAQ071013-135</strain>
    </source>
</reference>
<protein>
    <recommendedName>
        <fullName evidence="3">Nucleoside triphosphate pyrophosphohydrolase</fullName>
    </recommendedName>
</protein>